<keyword evidence="2 7" id="KW-0808">Transferase</keyword>
<dbReference type="Proteomes" id="UP001056336">
    <property type="component" value="Chromosome"/>
</dbReference>
<dbReference type="InterPro" id="IPR024165">
    <property type="entry name" value="Kan/Strep_kinase"/>
</dbReference>
<evidence type="ECO:0000313" key="10">
    <source>
        <dbReference type="Proteomes" id="UP001056336"/>
    </source>
</evidence>
<keyword evidence="3 7" id="KW-0547">Nucleotide-binding</keyword>
<keyword evidence="4 7" id="KW-0418">Kinase</keyword>
<dbReference type="InterPro" id="IPR002575">
    <property type="entry name" value="Aminoglycoside_PTrfase"/>
</dbReference>
<dbReference type="EMBL" id="CP097332">
    <property type="protein sequence ID" value="UQX89568.1"/>
    <property type="molecule type" value="Genomic_DNA"/>
</dbReference>
<dbReference type="RefSeq" id="WP_249773464.1">
    <property type="nucleotide sequence ID" value="NZ_CP097332.1"/>
</dbReference>
<evidence type="ECO:0000256" key="6">
    <source>
        <dbReference type="ARBA" id="ARBA00023251"/>
    </source>
</evidence>
<reference evidence="9" key="2">
    <citation type="submission" date="2022-05" db="EMBL/GenBank/DDBJ databases">
        <authorList>
            <person name="Kim J.-S."/>
            <person name="Lee K."/>
            <person name="Suh M."/>
            <person name="Eom M."/>
            <person name="Kim J.-S."/>
            <person name="Kim D.-S."/>
            <person name="Ko S.-H."/>
            <person name="Shin Y."/>
            <person name="Lee J.-S."/>
        </authorList>
    </citation>
    <scope>NUCLEOTIDE SEQUENCE</scope>
    <source>
        <strain evidence="9">N237</strain>
    </source>
</reference>
<sequence length="252" mass="26667">MNAAAPLVDPAVPDAVARLAGTDELRAVWVNELGGTTWQLTSADADGRHRFVKWAPSISGLRLEAELARLDWAFGYVAVPAVIAFGGDEDGDWLLTEGLGGDNAASARWQADPLVAATAVGAGLRHLHDALPVGTCPFTWSIAERIAAHQRQGDAVSVTEQDAPPVVDPVVCHGDACLPNTVLRPDGGLAGHVDLGRLGVADRWADLAVATWSTEWTFGPGFEHAVLAGYGIDADFERIDFYRRLWGSAPGS</sequence>
<keyword evidence="6 7" id="KW-0046">Antibiotic resistance</keyword>
<evidence type="ECO:0000256" key="4">
    <source>
        <dbReference type="ARBA" id="ARBA00022777"/>
    </source>
</evidence>
<organism evidence="9 10">
    <name type="scientific">Jatrophihabitans telluris</name>
    <dbReference type="NCBI Taxonomy" id="2038343"/>
    <lineage>
        <taxon>Bacteria</taxon>
        <taxon>Bacillati</taxon>
        <taxon>Actinomycetota</taxon>
        <taxon>Actinomycetes</taxon>
        <taxon>Jatrophihabitantales</taxon>
        <taxon>Jatrophihabitantaceae</taxon>
        <taxon>Jatrophihabitans</taxon>
    </lineage>
</organism>
<protein>
    <submittedName>
        <fullName evidence="9">Aminoglycoside 3'-phosphotransferase</fullName>
    </submittedName>
</protein>
<evidence type="ECO:0000259" key="8">
    <source>
        <dbReference type="Pfam" id="PF01636"/>
    </source>
</evidence>
<comment type="similarity">
    <text evidence="1 7">Belongs to the aminoglycoside phosphotransferase family.</text>
</comment>
<dbReference type="Gene3D" id="3.30.200.20">
    <property type="entry name" value="Phosphorylase Kinase, domain 1"/>
    <property type="match status" value="1"/>
</dbReference>
<evidence type="ECO:0000313" key="9">
    <source>
        <dbReference type="EMBL" id="UQX89568.1"/>
    </source>
</evidence>
<evidence type="ECO:0000256" key="7">
    <source>
        <dbReference type="PIRNR" id="PIRNR000706"/>
    </source>
</evidence>
<name>A0ABY4R0X8_9ACTN</name>
<dbReference type="CDD" id="cd05150">
    <property type="entry name" value="APH"/>
    <property type="match status" value="1"/>
</dbReference>
<evidence type="ECO:0000256" key="3">
    <source>
        <dbReference type="ARBA" id="ARBA00022741"/>
    </source>
</evidence>
<dbReference type="Pfam" id="PF01636">
    <property type="entry name" value="APH"/>
    <property type="match status" value="1"/>
</dbReference>
<feature type="domain" description="Aminoglycoside phosphotransferase" evidence="8">
    <location>
        <begin position="48"/>
        <end position="242"/>
    </location>
</feature>
<proteinExistence type="inferred from homology"/>
<dbReference type="PIRSF" id="PIRSF000706">
    <property type="entry name" value="Kanamycin_kin"/>
    <property type="match status" value="1"/>
</dbReference>
<dbReference type="InterPro" id="IPR011009">
    <property type="entry name" value="Kinase-like_dom_sf"/>
</dbReference>
<dbReference type="Gene3D" id="3.90.1200.10">
    <property type="match status" value="1"/>
</dbReference>
<evidence type="ECO:0000256" key="1">
    <source>
        <dbReference type="ARBA" id="ARBA00006219"/>
    </source>
</evidence>
<keyword evidence="5 7" id="KW-0067">ATP-binding</keyword>
<evidence type="ECO:0000256" key="5">
    <source>
        <dbReference type="ARBA" id="ARBA00022840"/>
    </source>
</evidence>
<dbReference type="SUPFAM" id="SSF56112">
    <property type="entry name" value="Protein kinase-like (PK-like)"/>
    <property type="match status" value="1"/>
</dbReference>
<reference evidence="9" key="1">
    <citation type="journal article" date="2018" name="Int. J. Syst. Evol. Microbiol.">
        <title>Jatrophihabitans telluris sp. nov., isolated from sediment soil of lava forest wetlands and the emended description of the genus Jatrophihabitans.</title>
        <authorList>
            <person name="Lee K.C."/>
            <person name="Suh M.K."/>
            <person name="Eom M.K."/>
            <person name="Kim K.K."/>
            <person name="Kim J.S."/>
            <person name="Kim D.S."/>
            <person name="Ko S.H."/>
            <person name="Shin Y.K."/>
            <person name="Lee J.S."/>
        </authorList>
    </citation>
    <scope>NUCLEOTIDE SEQUENCE</scope>
    <source>
        <strain evidence="9">N237</strain>
    </source>
</reference>
<evidence type="ECO:0000256" key="2">
    <source>
        <dbReference type="ARBA" id="ARBA00022679"/>
    </source>
</evidence>
<keyword evidence="10" id="KW-1185">Reference proteome</keyword>
<accession>A0ABY4R0X8</accession>
<gene>
    <name evidence="9" type="ORF">M6D93_06060</name>
</gene>